<evidence type="ECO:0000313" key="3">
    <source>
        <dbReference type="Proteomes" id="UP000318416"/>
    </source>
</evidence>
<name>A0A561EUM0_9ACTN</name>
<accession>A0A561EUM0</accession>
<dbReference type="Pfam" id="PF13338">
    <property type="entry name" value="AbiEi_4"/>
    <property type="match status" value="1"/>
</dbReference>
<gene>
    <name evidence="2" type="ORF">FB465_4397</name>
</gene>
<dbReference type="Proteomes" id="UP000318416">
    <property type="component" value="Unassembled WGS sequence"/>
</dbReference>
<dbReference type="EMBL" id="VIVR01000001">
    <property type="protein sequence ID" value="TWE19281.1"/>
    <property type="molecule type" value="Genomic_DNA"/>
</dbReference>
<organism evidence="2 3">
    <name type="scientific">Kitasatospora atroaurantiaca</name>
    <dbReference type="NCBI Taxonomy" id="285545"/>
    <lineage>
        <taxon>Bacteria</taxon>
        <taxon>Bacillati</taxon>
        <taxon>Actinomycetota</taxon>
        <taxon>Actinomycetes</taxon>
        <taxon>Kitasatosporales</taxon>
        <taxon>Streptomycetaceae</taxon>
        <taxon>Kitasatospora</taxon>
    </lineage>
</organism>
<evidence type="ECO:0000313" key="2">
    <source>
        <dbReference type="EMBL" id="TWE19281.1"/>
    </source>
</evidence>
<feature type="domain" description="AbiEi antitoxin N-terminal" evidence="1">
    <location>
        <begin position="8"/>
        <end position="55"/>
    </location>
</feature>
<dbReference type="OrthoDB" id="9785139at2"/>
<sequence>MAHASTLQTLSDLSEDQWGMFTRRQAEAVGLAWTTLSRLAHGGAAERVAHGVYRLRGTPPADHLLLRAAWLQLAPDVPAWERQPEQGVISHRSAASLYGLGHLPADVHEFILPTRRQSRRSDVRLHRSMLAPGEWIDLRGLLVTRASRIATDLLADHEDPQAVGHVIADSLRQVFDYPGTTAAALGPQARRFGLESGDGLALLAWLLDLTGAPERDAWLAEARASLAREQEGGNRS</sequence>
<comment type="caution">
    <text evidence="2">The sequence shown here is derived from an EMBL/GenBank/DDBJ whole genome shotgun (WGS) entry which is preliminary data.</text>
</comment>
<proteinExistence type="predicted"/>
<protein>
    <submittedName>
        <fullName evidence="2">Putative AbiEi antitoxin of type IV toxin-antitoxin system</fullName>
    </submittedName>
</protein>
<dbReference type="RefSeq" id="WP_145792956.1">
    <property type="nucleotide sequence ID" value="NZ_BAAABR010000033.1"/>
</dbReference>
<keyword evidence="3" id="KW-1185">Reference proteome</keyword>
<evidence type="ECO:0000259" key="1">
    <source>
        <dbReference type="Pfam" id="PF13338"/>
    </source>
</evidence>
<dbReference type="AlphaFoldDB" id="A0A561EUM0"/>
<dbReference type="InterPro" id="IPR025159">
    <property type="entry name" value="AbiEi_N"/>
</dbReference>
<reference evidence="2 3" key="1">
    <citation type="submission" date="2019-06" db="EMBL/GenBank/DDBJ databases">
        <title>Sequencing the genomes of 1000 actinobacteria strains.</title>
        <authorList>
            <person name="Klenk H.-P."/>
        </authorList>
    </citation>
    <scope>NUCLEOTIDE SEQUENCE [LARGE SCALE GENOMIC DNA]</scope>
    <source>
        <strain evidence="2 3">DSM 41649</strain>
    </source>
</reference>